<dbReference type="InterPro" id="IPR016188">
    <property type="entry name" value="PurM-like_N"/>
</dbReference>
<evidence type="ECO:0000259" key="11">
    <source>
        <dbReference type="Pfam" id="PF18072"/>
    </source>
</evidence>
<feature type="domain" description="PurM-like N-terminal" evidence="9">
    <location>
        <begin position="73"/>
        <end position="187"/>
    </location>
</feature>
<feature type="binding site" evidence="8">
    <location>
        <position position="92"/>
    </location>
    <ligand>
        <name>Mg(2+)</name>
        <dbReference type="ChEBI" id="CHEBI:18420"/>
        <label>1</label>
    </ligand>
</feature>
<dbReference type="NCBIfam" id="NF002290">
    <property type="entry name" value="PRK01213.1"/>
    <property type="match status" value="1"/>
</dbReference>
<evidence type="ECO:0000256" key="3">
    <source>
        <dbReference type="ARBA" id="ARBA00022723"/>
    </source>
</evidence>
<dbReference type="EC" id="6.3.5.3" evidence="8"/>
<evidence type="ECO:0000256" key="6">
    <source>
        <dbReference type="ARBA" id="ARBA00022840"/>
    </source>
</evidence>
<feature type="binding site" evidence="8">
    <location>
        <position position="532"/>
    </location>
    <ligand>
        <name>Mg(2+)</name>
        <dbReference type="ChEBI" id="CHEBI:18420"/>
        <label>1</label>
    </ligand>
</feature>
<dbReference type="Pfam" id="PF02769">
    <property type="entry name" value="AIRS_C"/>
    <property type="match status" value="2"/>
</dbReference>
<dbReference type="HAMAP" id="MF_00420">
    <property type="entry name" value="PurL_2"/>
    <property type="match status" value="1"/>
</dbReference>
<keyword evidence="13" id="KW-1185">Reference proteome</keyword>
<dbReference type="RefSeq" id="WP_330198823.1">
    <property type="nucleotide sequence ID" value="NZ_JAZDRP010000004.1"/>
</dbReference>
<proteinExistence type="inferred from homology"/>
<keyword evidence="3 8" id="KW-0479">Metal-binding</keyword>
<dbReference type="SUPFAM" id="SSF55326">
    <property type="entry name" value="PurM N-terminal domain-like"/>
    <property type="match status" value="2"/>
</dbReference>
<dbReference type="SUPFAM" id="SSF56042">
    <property type="entry name" value="PurM C-terminal domain-like"/>
    <property type="match status" value="2"/>
</dbReference>
<keyword evidence="2 8" id="KW-0436">Ligase</keyword>
<feature type="binding site" evidence="8">
    <location>
        <position position="534"/>
    </location>
    <ligand>
        <name>substrate</name>
    </ligand>
</feature>
<dbReference type="PANTHER" id="PTHR43555:SF1">
    <property type="entry name" value="PHOSPHORIBOSYLFORMYLGLYCINAMIDINE SYNTHASE SUBUNIT PURL"/>
    <property type="match status" value="1"/>
</dbReference>
<keyword evidence="5 8" id="KW-0658">Purine biosynthesis</keyword>
<keyword evidence="6 8" id="KW-0067">ATP-binding</keyword>
<comment type="caution">
    <text evidence="12">The sequence shown here is derived from an EMBL/GenBank/DDBJ whole genome shotgun (WGS) entry which is preliminary data.</text>
</comment>
<dbReference type="Proteomes" id="UP001354971">
    <property type="component" value="Unassembled WGS sequence"/>
</dbReference>
<feature type="binding site" evidence="8">
    <location>
        <position position="115"/>
    </location>
    <ligand>
        <name>substrate</name>
    </ligand>
</feature>
<feature type="active site" evidence="8">
    <location>
        <position position="48"/>
    </location>
</feature>
<keyword evidence="4 8" id="KW-0547">Nucleotide-binding</keyword>
<comment type="subunit">
    <text evidence="8">Monomer. Part of the FGAM synthase complex composed of 1 PurL, 1 PurQ and 2 PurS subunits.</text>
</comment>
<dbReference type="PIRSF" id="PIRSF001587">
    <property type="entry name" value="FGAM_synthase_II"/>
    <property type="match status" value="1"/>
</dbReference>
<comment type="function">
    <text evidence="8">Part of the phosphoribosylformylglycinamidine synthase complex involved in the purines biosynthetic pathway. Catalyzes the ATP-dependent conversion of formylglycinamide ribonucleotide (FGAR) and glutamine to yield formylglycinamidine ribonucleotide (FGAM) and glutamate. The FGAM synthase complex is composed of three subunits. PurQ produces an ammonia molecule by converting glutamine to glutamate. PurL transfers the ammonia molecule to FGAR to form FGAM in an ATP-dependent manner. PurS interacts with PurQ and PurL and is thought to assist in the transfer of the ammonia molecule from PurQ to PurL.</text>
</comment>
<dbReference type="CDD" id="cd02204">
    <property type="entry name" value="PurL_repeat2"/>
    <property type="match status" value="1"/>
</dbReference>
<feature type="binding site" evidence="8">
    <location>
        <position position="51"/>
    </location>
    <ligand>
        <name>ATP</name>
        <dbReference type="ChEBI" id="CHEBI:30616"/>
    </ligand>
</feature>
<evidence type="ECO:0000259" key="9">
    <source>
        <dbReference type="Pfam" id="PF00586"/>
    </source>
</evidence>
<name>A0ABU7LQG9_9PROT</name>
<evidence type="ECO:0000313" key="13">
    <source>
        <dbReference type="Proteomes" id="UP001354971"/>
    </source>
</evidence>
<dbReference type="InterPro" id="IPR010918">
    <property type="entry name" value="PurM-like_C_dom"/>
</dbReference>
<dbReference type="GO" id="GO:0004642">
    <property type="term" value="F:phosphoribosylformylglycinamidine synthase activity"/>
    <property type="evidence" value="ECO:0007669"/>
    <property type="project" value="UniProtKB-EC"/>
</dbReference>
<evidence type="ECO:0000313" key="12">
    <source>
        <dbReference type="EMBL" id="MEE2526159.1"/>
    </source>
</evidence>
<dbReference type="Pfam" id="PF00586">
    <property type="entry name" value="AIRS"/>
    <property type="match status" value="2"/>
</dbReference>
<dbReference type="Pfam" id="PF18072">
    <property type="entry name" value="FGAR-AT_linker"/>
    <property type="match status" value="1"/>
</dbReference>
<feature type="binding site" evidence="8">
    <location>
        <position position="531"/>
    </location>
    <ligand>
        <name>ATP</name>
        <dbReference type="ChEBI" id="CHEBI:30616"/>
    </ligand>
</feature>
<feature type="binding site" evidence="8">
    <location>
        <position position="116"/>
    </location>
    <ligand>
        <name>Mg(2+)</name>
        <dbReference type="ChEBI" id="CHEBI:18420"/>
        <label>2</label>
    </ligand>
</feature>
<evidence type="ECO:0000256" key="1">
    <source>
        <dbReference type="ARBA" id="ARBA00022490"/>
    </source>
</evidence>
<sequence>MTQFAEGITQEIADSHLPRDEYEKAVEILGRAPNLVELGIFSVMWSEHCSYKSSRVHLKKFPTTGEKVIQGPGENAGVVDIGDGQACIFKMESHNHPSYIEPYQGAATGVGGILRDVFTMGARPIALMNALRFGAPDHPKTRQLVSGVVAGIGGYGNCVGVPTVGGETNFHAGYNGNILVNAMAVGLADADKIFYARGAEPGQPIVYVGSKTGRDGIHGATMASAEFDDESDEKRPTVQVGDPFVEKKLIEACLELMATDAIAAVQDMGAAGLTSSSVEMAGKGQVGLLMDLDKVPQREDNMSAYEMMLSESQERMLFILKPGKEQIAFDIFNKWELDVATIGETTETGRMVLTHNGETVCDIPLDPLAEDAPMYERPWARAIPEPAVLADELSQPKDYEEAILTLMVSPDLSSKRWIWRQYDRHVMADTSASSEDPADAAIVRVHGSNKGIAITTDCTPRYCENHPIEGGKQAVAEAWRNLTAVGADPIAITDCMNFGNPEKDHIMGQFAECVEGMSEACEVLNFPVVSGNVSLYNETNGFAIPPTPAVGGVGLIPDLSKRMGFGCVAAGDILMVVGDTEGHLGASIYLREMEKREDGCPPPVDLAVEKRNGDFVRGEIRKGSIKACHDLSDGGLAAAASEMAMASGTGLNLVHEGDLPLHGWLFGEDQARYLLAVDEANAKAIRKAAKDAGVPLHVIGIAGGDALTINGMIDVSIADLKAVNESFMPTLMGEAE</sequence>
<gene>
    <name evidence="8 12" type="primary">purL</name>
    <name evidence="12" type="ORF">V0U79_07255</name>
</gene>
<dbReference type="PANTHER" id="PTHR43555">
    <property type="entry name" value="PHOSPHORIBOSYLFORMYLGLYCINAMIDINE SYNTHASE SUBUNIT PURL"/>
    <property type="match status" value="1"/>
</dbReference>
<keyword evidence="1 8" id="KW-0963">Cytoplasm</keyword>
<comment type="similarity">
    <text evidence="8">Belongs to the FGAMS family.</text>
</comment>
<feature type="domain" description="Phosphoribosylformylglycinamidine synthase linker" evidence="11">
    <location>
        <begin position="16"/>
        <end position="52"/>
    </location>
</feature>
<protein>
    <recommendedName>
        <fullName evidence="8">Phosphoribosylformylglycinamidine synthase subunit PurL</fullName>
        <shortName evidence="8">FGAM synthase</shortName>
        <ecNumber evidence="8">6.3.5.3</ecNumber>
    </recommendedName>
    <alternativeName>
        <fullName evidence="8">Formylglycinamide ribonucleotide amidotransferase subunit II</fullName>
        <shortName evidence="8">FGAR amidotransferase II</shortName>
        <shortName evidence="8">FGAR-AT II</shortName>
    </alternativeName>
    <alternativeName>
        <fullName evidence="8">Glutamine amidotransferase PurL</fullName>
    </alternativeName>
    <alternativeName>
        <fullName evidence="8">Phosphoribosylformylglycinamidine synthase subunit II</fullName>
    </alternativeName>
</protein>
<comment type="caution">
    <text evidence="8">Lacks conserved residue(s) required for the propagation of feature annotation.</text>
</comment>
<evidence type="ECO:0000256" key="8">
    <source>
        <dbReference type="HAMAP-Rule" id="MF_00420"/>
    </source>
</evidence>
<feature type="domain" description="PurM-like N-terminal" evidence="9">
    <location>
        <begin position="438"/>
        <end position="556"/>
    </location>
</feature>
<comment type="catalytic activity">
    <reaction evidence="8">
        <text>N(2)-formyl-N(1)-(5-phospho-beta-D-ribosyl)glycinamide + L-glutamine + ATP + H2O = 2-formamido-N(1)-(5-O-phospho-beta-D-ribosyl)acetamidine + L-glutamate + ADP + phosphate + H(+)</text>
        <dbReference type="Rhea" id="RHEA:17129"/>
        <dbReference type="ChEBI" id="CHEBI:15377"/>
        <dbReference type="ChEBI" id="CHEBI:15378"/>
        <dbReference type="ChEBI" id="CHEBI:29985"/>
        <dbReference type="ChEBI" id="CHEBI:30616"/>
        <dbReference type="ChEBI" id="CHEBI:43474"/>
        <dbReference type="ChEBI" id="CHEBI:58359"/>
        <dbReference type="ChEBI" id="CHEBI:147286"/>
        <dbReference type="ChEBI" id="CHEBI:147287"/>
        <dbReference type="ChEBI" id="CHEBI:456216"/>
        <dbReference type="EC" id="6.3.5.3"/>
    </reaction>
</comment>
<evidence type="ECO:0000256" key="2">
    <source>
        <dbReference type="ARBA" id="ARBA00022598"/>
    </source>
</evidence>
<dbReference type="Gene3D" id="3.30.1330.10">
    <property type="entry name" value="PurM-like, N-terminal domain"/>
    <property type="match status" value="2"/>
</dbReference>
<dbReference type="InterPro" id="IPR036676">
    <property type="entry name" value="PurM-like_C_sf"/>
</dbReference>
<feature type="domain" description="PurM-like C-terminal" evidence="10">
    <location>
        <begin position="570"/>
        <end position="704"/>
    </location>
</feature>
<dbReference type="CDD" id="cd02203">
    <property type="entry name" value="PurL_repeat1"/>
    <property type="match status" value="1"/>
</dbReference>
<evidence type="ECO:0000256" key="5">
    <source>
        <dbReference type="ARBA" id="ARBA00022755"/>
    </source>
</evidence>
<evidence type="ECO:0000256" key="4">
    <source>
        <dbReference type="ARBA" id="ARBA00022741"/>
    </source>
</evidence>
<evidence type="ECO:0000259" key="10">
    <source>
        <dbReference type="Pfam" id="PF02769"/>
    </source>
</evidence>
<dbReference type="NCBIfam" id="TIGR01736">
    <property type="entry name" value="FGAM_synth_II"/>
    <property type="match status" value="1"/>
</dbReference>
<comment type="subcellular location">
    <subcellularLocation>
        <location evidence="8">Cytoplasm</location>
    </subcellularLocation>
</comment>
<feature type="binding site" evidence="8">
    <location>
        <begin position="311"/>
        <end position="313"/>
    </location>
    <ligand>
        <name>substrate</name>
    </ligand>
</feature>
<feature type="binding site" evidence="8">
    <location>
        <position position="494"/>
    </location>
    <ligand>
        <name>ATP</name>
        <dbReference type="ChEBI" id="CHEBI:30616"/>
    </ligand>
</feature>
<evidence type="ECO:0000256" key="7">
    <source>
        <dbReference type="ARBA" id="ARBA00022842"/>
    </source>
</evidence>
<dbReference type="InterPro" id="IPR036921">
    <property type="entry name" value="PurM-like_N_sf"/>
</dbReference>
<keyword evidence="7 8" id="KW-0460">Magnesium</keyword>
<dbReference type="InterPro" id="IPR041609">
    <property type="entry name" value="PurL_linker"/>
</dbReference>
<dbReference type="Gene3D" id="3.90.650.10">
    <property type="entry name" value="PurM-like C-terminal domain"/>
    <property type="match status" value="2"/>
</dbReference>
<feature type="active site" description="Proton acceptor" evidence="8">
    <location>
        <position position="94"/>
    </location>
</feature>
<accession>A0ABU7LQG9</accession>
<feature type="binding site" evidence="8">
    <location>
        <position position="90"/>
    </location>
    <ligand>
        <name>ATP</name>
        <dbReference type="ChEBI" id="CHEBI:30616"/>
    </ligand>
</feature>
<reference evidence="12 13" key="1">
    <citation type="submission" date="2024-01" db="EMBL/GenBank/DDBJ databases">
        <title>Hyphobacterium bacterium isolated from marine sediment.</title>
        <authorList>
            <person name="Zhao S."/>
        </authorList>
    </citation>
    <scope>NUCLEOTIDE SEQUENCE [LARGE SCALE GENOMIC DNA]</scope>
    <source>
        <strain evidence="13">HN65</strain>
    </source>
</reference>
<dbReference type="InterPro" id="IPR010074">
    <property type="entry name" value="PRibForGlyAmidine_synth_PurL"/>
</dbReference>
<organism evidence="12 13">
    <name type="scientific">Hyphobacterium lacteum</name>
    <dbReference type="NCBI Taxonomy" id="3116575"/>
    <lineage>
        <taxon>Bacteria</taxon>
        <taxon>Pseudomonadati</taxon>
        <taxon>Pseudomonadota</taxon>
        <taxon>Alphaproteobacteria</taxon>
        <taxon>Maricaulales</taxon>
        <taxon>Maricaulaceae</taxon>
        <taxon>Hyphobacterium</taxon>
    </lineage>
</organism>
<feature type="binding site" evidence="8">
    <location>
        <position position="239"/>
    </location>
    <ligand>
        <name>substrate</name>
    </ligand>
</feature>
<dbReference type="EMBL" id="JAZDRP010000004">
    <property type="protein sequence ID" value="MEE2526159.1"/>
    <property type="molecule type" value="Genomic_DNA"/>
</dbReference>
<feature type="binding site" evidence="8">
    <location>
        <begin position="93"/>
        <end position="96"/>
    </location>
    <ligand>
        <name>substrate</name>
    </ligand>
</feature>
<feature type="domain" description="PurM-like C-terminal" evidence="10">
    <location>
        <begin position="200"/>
        <end position="355"/>
    </location>
</feature>
<comment type="pathway">
    <text evidence="8">Purine metabolism; IMP biosynthesis via de novo pathway; 5-amino-1-(5-phospho-D-ribosyl)imidazole from N(2)-formyl-N(1)-(5-phospho-D-ribosyl)glycinamide: step 1/2.</text>
</comment>
<feature type="binding site" evidence="8">
    <location>
        <position position="267"/>
    </location>
    <ligand>
        <name>Mg(2+)</name>
        <dbReference type="ChEBI" id="CHEBI:18420"/>
        <label>2</label>
    </ligand>
</feature>